<dbReference type="GO" id="GO:0046872">
    <property type="term" value="F:metal ion binding"/>
    <property type="evidence" value="ECO:0007669"/>
    <property type="project" value="UniProtKB-KW"/>
</dbReference>
<evidence type="ECO:0000256" key="9">
    <source>
        <dbReference type="ARBA" id="ARBA00023136"/>
    </source>
</evidence>
<evidence type="ECO:0000313" key="14">
    <source>
        <dbReference type="Proteomes" id="UP000006702"/>
    </source>
</evidence>
<evidence type="ECO:0000256" key="1">
    <source>
        <dbReference type="ARBA" id="ARBA00001970"/>
    </source>
</evidence>
<evidence type="ECO:0000313" key="13">
    <source>
        <dbReference type="EMBL" id="EAW15988.1"/>
    </source>
</evidence>
<dbReference type="KEGG" id="nfi:NFIA_053340"/>
<evidence type="ECO:0000256" key="6">
    <source>
        <dbReference type="ARBA" id="ARBA00023002"/>
    </source>
</evidence>
<dbReference type="GO" id="GO:0005759">
    <property type="term" value="C:mitochondrial matrix"/>
    <property type="evidence" value="ECO:0007669"/>
    <property type="project" value="EnsemblFungi"/>
</dbReference>
<evidence type="ECO:0000256" key="5">
    <source>
        <dbReference type="ARBA" id="ARBA00022989"/>
    </source>
</evidence>
<evidence type="ECO:0000256" key="2">
    <source>
        <dbReference type="ARBA" id="ARBA00004141"/>
    </source>
</evidence>
<dbReference type="eggNOG" id="KOG2725">
    <property type="taxonomic scope" value="Eukaryota"/>
</dbReference>
<feature type="transmembrane region" description="Helical" evidence="12">
    <location>
        <begin position="105"/>
        <end position="126"/>
    </location>
</feature>
<dbReference type="GeneID" id="4584400"/>
<keyword evidence="9 12" id="KW-0472">Membrane</keyword>
<keyword evidence="6" id="KW-0560">Oxidoreductase</keyword>
<dbReference type="Proteomes" id="UP000006702">
    <property type="component" value="Unassembled WGS sequence"/>
</dbReference>
<dbReference type="PANTHER" id="PTHR23289">
    <property type="entry name" value="CYTOCHROME C OXIDASE ASSEMBLY PROTEIN COX15"/>
    <property type="match status" value="1"/>
</dbReference>
<evidence type="ECO:0000256" key="4">
    <source>
        <dbReference type="ARBA" id="ARBA00022723"/>
    </source>
</evidence>
<dbReference type="STRING" id="331117.A1DMG7"/>
<feature type="transmembrane region" description="Helical" evidence="12">
    <location>
        <begin position="425"/>
        <end position="445"/>
    </location>
</feature>
<comment type="subcellular location">
    <subcellularLocation>
        <location evidence="2">Membrane</location>
        <topology evidence="2">Multi-pass membrane protein</topology>
    </subcellularLocation>
</comment>
<evidence type="ECO:0000256" key="3">
    <source>
        <dbReference type="ARBA" id="ARBA00022692"/>
    </source>
</evidence>
<reference evidence="14" key="1">
    <citation type="journal article" date="2008" name="PLoS Genet.">
        <title>Genomic islands in the pathogenic filamentous fungus Aspergillus fumigatus.</title>
        <authorList>
            <person name="Fedorova N.D."/>
            <person name="Khaldi N."/>
            <person name="Joardar V.S."/>
            <person name="Maiti R."/>
            <person name="Amedeo P."/>
            <person name="Anderson M.J."/>
            <person name="Crabtree J."/>
            <person name="Silva J.C."/>
            <person name="Badger J.H."/>
            <person name="Albarraq A."/>
            <person name="Angiuoli S."/>
            <person name="Bussey H."/>
            <person name="Bowyer P."/>
            <person name="Cotty P.J."/>
            <person name="Dyer P.S."/>
            <person name="Egan A."/>
            <person name="Galens K."/>
            <person name="Fraser-Liggett C.M."/>
            <person name="Haas B.J."/>
            <person name="Inman J.M."/>
            <person name="Kent R."/>
            <person name="Lemieux S."/>
            <person name="Malavazi I."/>
            <person name="Orvis J."/>
            <person name="Roemer T."/>
            <person name="Ronning C.M."/>
            <person name="Sundaram J.P."/>
            <person name="Sutton G."/>
            <person name="Turner G."/>
            <person name="Venter J.C."/>
            <person name="White O.R."/>
            <person name="Whitty B.R."/>
            <person name="Youngman P."/>
            <person name="Wolfe K.H."/>
            <person name="Goldman G.H."/>
            <person name="Wortman J.R."/>
            <person name="Jiang B."/>
            <person name="Denning D.W."/>
            <person name="Nierman W.C."/>
        </authorList>
    </citation>
    <scope>NUCLEOTIDE SEQUENCE [LARGE SCALE GENOMIC DNA]</scope>
    <source>
        <strain evidence="14">ATCC 1020 / DSM 3700 / CBS 544.65 / FGSC A1164 / JCM 1740 / NRRL 181 / WB 181</strain>
    </source>
</reference>
<dbReference type="GO" id="GO:0005743">
    <property type="term" value="C:mitochondrial inner membrane"/>
    <property type="evidence" value="ECO:0007669"/>
    <property type="project" value="EnsemblFungi"/>
</dbReference>
<feature type="transmembrane region" description="Helical" evidence="12">
    <location>
        <begin position="451"/>
        <end position="472"/>
    </location>
</feature>
<feature type="transmembrane region" description="Helical" evidence="12">
    <location>
        <begin position="314"/>
        <end position="340"/>
    </location>
</feature>
<dbReference type="OMA" id="AFVCYSW"/>
<dbReference type="InterPro" id="IPR023754">
    <property type="entry name" value="HemeA_Synthase_type2"/>
</dbReference>
<feature type="transmembrane region" description="Helical" evidence="12">
    <location>
        <begin position="259"/>
        <end position="280"/>
    </location>
</feature>
<organism evidence="13 14">
    <name type="scientific">Neosartorya fischeri (strain ATCC 1020 / DSM 3700 / CBS 544.65 / FGSC A1164 / JCM 1740 / NRRL 181 / WB 181)</name>
    <name type="common">Aspergillus fischerianus</name>
    <dbReference type="NCBI Taxonomy" id="331117"/>
    <lineage>
        <taxon>Eukaryota</taxon>
        <taxon>Fungi</taxon>
        <taxon>Dikarya</taxon>
        <taxon>Ascomycota</taxon>
        <taxon>Pezizomycotina</taxon>
        <taxon>Eurotiomycetes</taxon>
        <taxon>Eurotiomycetidae</taxon>
        <taxon>Eurotiales</taxon>
        <taxon>Aspergillaceae</taxon>
        <taxon>Aspergillus</taxon>
        <taxon>Aspergillus subgen. Fumigati</taxon>
    </lineage>
</organism>
<keyword evidence="4" id="KW-0479">Metal-binding</keyword>
<evidence type="ECO:0000256" key="10">
    <source>
        <dbReference type="ARBA" id="ARBA00044501"/>
    </source>
</evidence>
<dbReference type="HOGENOM" id="CLU_017627_4_2_1"/>
<keyword evidence="8" id="KW-0350">Heme biosynthesis</keyword>
<evidence type="ECO:0000256" key="7">
    <source>
        <dbReference type="ARBA" id="ARBA00023004"/>
    </source>
</evidence>
<dbReference type="PANTHER" id="PTHR23289:SF2">
    <property type="entry name" value="CYTOCHROME C OXIDASE ASSEMBLY PROTEIN COX15 HOMOLOG"/>
    <property type="match status" value="1"/>
</dbReference>
<evidence type="ECO:0000256" key="11">
    <source>
        <dbReference type="ARBA" id="ARBA00048044"/>
    </source>
</evidence>
<dbReference type="GO" id="GO:0120547">
    <property type="term" value="F:heme A synthase activity"/>
    <property type="evidence" value="ECO:0007669"/>
    <property type="project" value="UniProtKB-EC"/>
</dbReference>
<sequence length="503" mass="55556">MASLGGSVPMFRSLAPRFSKEFFTCRQCLGRTQNYATKSAFRKQFAGLFFGQKPSNATANAFRVTATNFFSPILRRSVSGSAVAGALEDGASKAKSSFPKVSDKIVAYWLLGSAASVFGIVVFGGLTRLTESGLSITEWRPVTGSLPPMNAEDWESEFAKYRASPEYQQLNPNMNLSEFKSIYYMEWIHRLWGRFVGLSFVLPAIYFVARKKVSKPMSLRLAGIAGLIGFQGFIGWWMVKSGLKEDLFAQGSHPRVSQYRLTAHLGAAFVCYTAMLWNGLAILRSHRLLADPEAGIKLLDSLRDPKLKIFRRSVAGLALLVFATAMSGALVAGLDAGLIYNEFPFMGNGLAPPKSELLDERYSRHKDRSDLWWRNMLENPSLVQLDHRIMAMTTFTSIMALWAYSRRSPTMKRLLPPAARKGLHGVVAFAWVQVGLGISTLLYLVPTPLASAHQAGSLFLLTWVLVLGSRIWHPSRTAKLLQMAAKARGQAVCNATAQAAHKL</sequence>
<dbReference type="EMBL" id="DS027698">
    <property type="protein sequence ID" value="EAW15988.1"/>
    <property type="molecule type" value="Genomic_DNA"/>
</dbReference>
<comment type="pathway">
    <text evidence="10">Porphyrin-containing compound metabolism; heme A biosynthesis; heme A from heme O: step 1/1.</text>
</comment>
<protein>
    <submittedName>
        <fullName evidence="13">Cytochrome C oxidase assembly protein cox15</fullName>
    </submittedName>
</protein>
<dbReference type="AlphaFoldDB" id="A1DMG7"/>
<dbReference type="OrthoDB" id="1726137at2759"/>
<proteinExistence type="inferred from homology"/>
<name>A1DMG7_NEOFI</name>
<comment type="catalytic activity">
    <reaction evidence="11">
        <text>Fe(II)-heme o + 2 A + H2O = Fe(II)-heme a + 2 AH2</text>
        <dbReference type="Rhea" id="RHEA:63388"/>
        <dbReference type="ChEBI" id="CHEBI:13193"/>
        <dbReference type="ChEBI" id="CHEBI:15377"/>
        <dbReference type="ChEBI" id="CHEBI:17499"/>
        <dbReference type="ChEBI" id="CHEBI:60530"/>
        <dbReference type="ChEBI" id="CHEBI:61715"/>
        <dbReference type="EC" id="1.17.99.9"/>
    </reaction>
    <physiologicalReaction direction="left-to-right" evidence="11">
        <dbReference type="Rhea" id="RHEA:63389"/>
    </physiologicalReaction>
</comment>
<feature type="transmembrane region" description="Helical" evidence="12">
    <location>
        <begin position="191"/>
        <end position="209"/>
    </location>
</feature>
<gene>
    <name evidence="13" type="ORF">NFIA_053340</name>
</gene>
<feature type="transmembrane region" description="Helical" evidence="12">
    <location>
        <begin position="387"/>
        <end position="404"/>
    </location>
</feature>
<dbReference type="InterPro" id="IPR003780">
    <property type="entry name" value="COX15/CtaA_fam"/>
</dbReference>
<dbReference type="Pfam" id="PF02628">
    <property type="entry name" value="COX15-CtaA"/>
    <property type="match status" value="1"/>
</dbReference>
<feature type="transmembrane region" description="Helical" evidence="12">
    <location>
        <begin position="221"/>
        <end position="239"/>
    </location>
</feature>
<evidence type="ECO:0000256" key="12">
    <source>
        <dbReference type="SAM" id="Phobius"/>
    </source>
</evidence>
<keyword evidence="7" id="KW-0408">Iron</keyword>
<dbReference type="VEuPathDB" id="FungiDB:NFIA_053340"/>
<dbReference type="GO" id="GO:0006784">
    <property type="term" value="P:heme A biosynthetic process"/>
    <property type="evidence" value="ECO:0007669"/>
    <property type="project" value="EnsemblFungi"/>
</dbReference>
<dbReference type="RefSeq" id="XP_001257885.1">
    <property type="nucleotide sequence ID" value="XM_001257884.1"/>
</dbReference>
<dbReference type="HAMAP" id="MF_01665">
    <property type="entry name" value="HemeA_synth_type2"/>
    <property type="match status" value="1"/>
</dbReference>
<evidence type="ECO:0000256" key="8">
    <source>
        <dbReference type="ARBA" id="ARBA00023133"/>
    </source>
</evidence>
<keyword evidence="3 12" id="KW-0812">Transmembrane</keyword>
<accession>A1DMG7</accession>
<keyword evidence="5 12" id="KW-1133">Transmembrane helix</keyword>
<keyword evidence="14" id="KW-1185">Reference proteome</keyword>
<comment type="cofactor">
    <cofactor evidence="1">
        <name>heme b</name>
        <dbReference type="ChEBI" id="CHEBI:60344"/>
    </cofactor>
</comment>
<dbReference type="GO" id="GO:0051537">
    <property type="term" value="F:2 iron, 2 sulfur cluster binding"/>
    <property type="evidence" value="ECO:0007669"/>
    <property type="project" value="EnsemblFungi"/>
</dbReference>
<dbReference type="GO" id="GO:0016653">
    <property type="term" value="F:oxidoreductase activity, acting on NAD(P)H, heme protein as acceptor"/>
    <property type="evidence" value="ECO:0007669"/>
    <property type="project" value="TreeGrafter"/>
</dbReference>